<gene>
    <name evidence="3" type="ORF">WH159_09370</name>
</gene>
<organism evidence="3 4">
    <name type="scientific">Sphingomonas molluscorum</name>
    <dbReference type="NCBI Taxonomy" id="418184"/>
    <lineage>
        <taxon>Bacteria</taxon>
        <taxon>Pseudomonadati</taxon>
        <taxon>Pseudomonadota</taxon>
        <taxon>Alphaproteobacteria</taxon>
        <taxon>Sphingomonadales</taxon>
        <taxon>Sphingomonadaceae</taxon>
        <taxon>Sphingomonas</taxon>
    </lineage>
</organism>
<dbReference type="RefSeq" id="WP_165890024.1">
    <property type="nucleotide sequence ID" value="NZ_JBBGZA010000001.1"/>
</dbReference>
<proteinExistence type="predicted"/>
<evidence type="ECO:0000313" key="3">
    <source>
        <dbReference type="EMBL" id="MEJ5094747.1"/>
    </source>
</evidence>
<feature type="domain" description="TadE-like" evidence="2">
    <location>
        <begin position="16"/>
        <end position="58"/>
    </location>
</feature>
<keyword evidence="1" id="KW-0472">Membrane</keyword>
<dbReference type="Pfam" id="PF07811">
    <property type="entry name" value="TadE"/>
    <property type="match status" value="1"/>
</dbReference>
<keyword evidence="1" id="KW-0812">Transmembrane</keyword>
<comment type="caution">
    <text evidence="3">The sequence shown here is derived from an EMBL/GenBank/DDBJ whole genome shotgun (WGS) entry which is preliminary data.</text>
</comment>
<accession>A0ABU8Q4T6</accession>
<dbReference type="Proteomes" id="UP001380365">
    <property type="component" value="Unassembled WGS sequence"/>
</dbReference>
<evidence type="ECO:0000313" key="4">
    <source>
        <dbReference type="Proteomes" id="UP001380365"/>
    </source>
</evidence>
<dbReference type="EMBL" id="JBBGZA010000001">
    <property type="protein sequence ID" value="MEJ5094747.1"/>
    <property type="molecule type" value="Genomic_DNA"/>
</dbReference>
<dbReference type="InterPro" id="IPR012495">
    <property type="entry name" value="TadE-like_dom"/>
</dbReference>
<protein>
    <submittedName>
        <fullName evidence="3">TadE family protein</fullName>
    </submittedName>
</protein>
<evidence type="ECO:0000256" key="1">
    <source>
        <dbReference type="SAM" id="Phobius"/>
    </source>
</evidence>
<keyword evidence="1" id="KW-1133">Transmembrane helix</keyword>
<sequence length="195" mass="21210">MSATRSRLALASDRRGATIVEFALVTPILLLVLMAALEFGYQGYINAMVQGAMTKAARLATVGGRTSADVEKMIKDEVGQVVDRQYISVETRSYYNFSNVGSAEKITQDTDPKTVYNKGDCYEDANNNGQYDTSLGSAGLGTADDITYYKVTANYPNLTPISRFASWVGRRSVSATIALRNQPFTSRAAATIRCD</sequence>
<feature type="transmembrane region" description="Helical" evidence="1">
    <location>
        <begin position="20"/>
        <end position="41"/>
    </location>
</feature>
<keyword evidence="4" id="KW-1185">Reference proteome</keyword>
<name>A0ABU8Q4T6_9SPHN</name>
<evidence type="ECO:0000259" key="2">
    <source>
        <dbReference type="Pfam" id="PF07811"/>
    </source>
</evidence>
<reference evidence="3 4" key="1">
    <citation type="submission" date="2023-12" db="EMBL/GenBank/DDBJ databases">
        <title>Gut-associated functions are favored during microbiome assembly across C. elegans life.</title>
        <authorList>
            <person name="Zimmermann J."/>
        </authorList>
    </citation>
    <scope>NUCLEOTIDE SEQUENCE [LARGE SCALE GENOMIC DNA]</scope>
    <source>
        <strain evidence="3 4">JUb134</strain>
    </source>
</reference>